<comment type="caution">
    <text evidence="2">The sequence shown here is derived from an EMBL/GenBank/DDBJ whole genome shotgun (WGS) entry which is preliminary data.</text>
</comment>
<protein>
    <recommendedName>
        <fullName evidence="1">KIB1-4 beta-propeller domain-containing protein</fullName>
    </recommendedName>
</protein>
<keyword evidence="3" id="KW-1185">Reference proteome</keyword>
<proteinExistence type="predicted"/>
<dbReference type="Proteomes" id="UP000541444">
    <property type="component" value="Unassembled WGS sequence"/>
</dbReference>
<dbReference type="AlphaFoldDB" id="A0A7J7MES8"/>
<dbReference type="PANTHER" id="PTHR33127:SF5">
    <property type="entry name" value="TRANSMEMBRANE PROTEIN"/>
    <property type="match status" value="1"/>
</dbReference>
<dbReference type="InterPro" id="IPR015915">
    <property type="entry name" value="Kelch-typ_b-propeller"/>
</dbReference>
<sequence length="316" mass="36018">MGTSSASKSIDLKVMKPKSNQVMEPRWSDLPEELVEIIMSKLVFTDQARVRAGGILLLEESKNLLFLYNPFTLEKIEFPAMQRERLYSRGFAATFQCPSSDDYLICTFESSYSMGELQYLIRTCTSKDKSWASTEFKPNSSFIPYFAYGSLVYKDGLVYCTGAGRRVAIFDIAQKTWSLVAALIPDSKFYKSSKSLVDAGDKVLFVEKPYRMHDSNVYCYRIDPSQNKMVEVKSLGGQVLFWSKTNLHVLVPQSATPEGMRDMVCDNLAYVYDEMNFYSLKDGRSGTSKLLEGSNALEFYSSPDNRKMLFWIEPRL</sequence>
<organism evidence="2 3">
    <name type="scientific">Kingdonia uniflora</name>
    <dbReference type="NCBI Taxonomy" id="39325"/>
    <lineage>
        <taxon>Eukaryota</taxon>
        <taxon>Viridiplantae</taxon>
        <taxon>Streptophyta</taxon>
        <taxon>Embryophyta</taxon>
        <taxon>Tracheophyta</taxon>
        <taxon>Spermatophyta</taxon>
        <taxon>Magnoliopsida</taxon>
        <taxon>Ranunculales</taxon>
        <taxon>Circaeasteraceae</taxon>
        <taxon>Kingdonia</taxon>
    </lineage>
</organism>
<dbReference type="PANTHER" id="PTHR33127">
    <property type="entry name" value="TRANSMEMBRANE PROTEIN"/>
    <property type="match status" value="1"/>
</dbReference>
<gene>
    <name evidence="2" type="ORF">GIB67_003561</name>
</gene>
<dbReference type="SUPFAM" id="SSF117281">
    <property type="entry name" value="Kelch motif"/>
    <property type="match status" value="1"/>
</dbReference>
<evidence type="ECO:0000259" key="1">
    <source>
        <dbReference type="Pfam" id="PF03478"/>
    </source>
</evidence>
<dbReference type="Pfam" id="PF03478">
    <property type="entry name" value="Beta-prop_KIB1-4"/>
    <property type="match status" value="1"/>
</dbReference>
<reference evidence="2 3" key="1">
    <citation type="journal article" date="2020" name="IScience">
        <title>Genome Sequencing of the Endangered Kingdonia uniflora (Circaeasteraceae, Ranunculales) Reveals Potential Mechanisms of Evolutionary Specialization.</title>
        <authorList>
            <person name="Sun Y."/>
            <person name="Deng T."/>
            <person name="Zhang A."/>
            <person name="Moore M.J."/>
            <person name="Landis J.B."/>
            <person name="Lin N."/>
            <person name="Zhang H."/>
            <person name="Zhang X."/>
            <person name="Huang J."/>
            <person name="Zhang X."/>
            <person name="Sun H."/>
            <person name="Wang H."/>
        </authorList>
    </citation>
    <scope>NUCLEOTIDE SEQUENCE [LARGE SCALE GENOMIC DNA]</scope>
    <source>
        <strain evidence="2">TB1705</strain>
        <tissue evidence="2">Leaf</tissue>
    </source>
</reference>
<dbReference type="EMBL" id="JACGCM010001564">
    <property type="protein sequence ID" value="KAF6153371.1"/>
    <property type="molecule type" value="Genomic_DNA"/>
</dbReference>
<feature type="domain" description="KIB1-4 beta-propeller" evidence="1">
    <location>
        <begin position="53"/>
        <end position="265"/>
    </location>
</feature>
<dbReference type="InterPro" id="IPR005174">
    <property type="entry name" value="KIB1-4_b-propeller"/>
</dbReference>
<evidence type="ECO:0000313" key="3">
    <source>
        <dbReference type="Proteomes" id="UP000541444"/>
    </source>
</evidence>
<name>A0A7J7MES8_9MAGN</name>
<evidence type="ECO:0000313" key="2">
    <source>
        <dbReference type="EMBL" id="KAF6153371.1"/>
    </source>
</evidence>
<accession>A0A7J7MES8</accession>